<protein>
    <recommendedName>
        <fullName evidence="7">Flagellar L-ring protein</fullName>
    </recommendedName>
    <alternativeName>
        <fullName evidence="7">Basal body L-ring protein</fullName>
    </alternativeName>
</protein>
<comment type="function">
    <text evidence="1 7">Assembles around the rod to form the L-ring and probably protects the motor/basal body from shearing forces during rotation.</text>
</comment>
<dbReference type="GO" id="GO:0003774">
    <property type="term" value="F:cytoskeletal motor activity"/>
    <property type="evidence" value="ECO:0007669"/>
    <property type="project" value="InterPro"/>
</dbReference>
<dbReference type="AlphaFoldDB" id="A0A1N6CWA2"/>
<evidence type="ECO:0000256" key="2">
    <source>
        <dbReference type="ARBA" id="ARBA00006929"/>
    </source>
</evidence>
<reference evidence="10" key="1">
    <citation type="submission" date="2016-11" db="EMBL/GenBank/DDBJ databases">
        <authorList>
            <person name="Varghese N."/>
            <person name="Submissions S."/>
        </authorList>
    </citation>
    <scope>NUCLEOTIDE SEQUENCE [LARGE SCALE GENOMIC DNA]</scope>
    <source>
        <strain evidence="10">DSM 22363</strain>
    </source>
</reference>
<feature type="region of interest" description="Disordered" evidence="8">
    <location>
        <begin position="87"/>
        <end position="106"/>
    </location>
</feature>
<dbReference type="HAMAP" id="MF_00415">
    <property type="entry name" value="FlgH"/>
    <property type="match status" value="1"/>
</dbReference>
<keyword evidence="9" id="KW-0966">Cell projection</keyword>
<evidence type="ECO:0000256" key="4">
    <source>
        <dbReference type="ARBA" id="ARBA00023136"/>
    </source>
</evidence>
<evidence type="ECO:0000256" key="8">
    <source>
        <dbReference type="SAM" id="MobiDB-lite"/>
    </source>
</evidence>
<evidence type="ECO:0000313" key="10">
    <source>
        <dbReference type="Proteomes" id="UP000185192"/>
    </source>
</evidence>
<keyword evidence="10" id="KW-1185">Reference proteome</keyword>
<comment type="subcellular location">
    <subcellularLocation>
        <location evidence="7">Cell outer membrane</location>
        <topology evidence="7">Lipid-anchor</topology>
    </subcellularLocation>
    <subcellularLocation>
        <location evidence="7">Bacterial flagellum basal body</location>
    </subcellularLocation>
</comment>
<keyword evidence="5 7" id="KW-0975">Bacterial flagellum</keyword>
<name>A0A1N6CWA2_9SPHN</name>
<accession>A0A1N6CWA2</accession>
<comment type="subunit">
    <text evidence="7">The basal body constitutes a major portion of the flagellar organelle and consists of four rings (L,P,S, and M) mounted on a central rod.</text>
</comment>
<keyword evidence="9" id="KW-0969">Cilium</keyword>
<dbReference type="Proteomes" id="UP000185192">
    <property type="component" value="Unassembled WGS sequence"/>
</dbReference>
<organism evidence="9 10">
    <name type="scientific">Parasphingorhabdus marina DSM 22363</name>
    <dbReference type="NCBI Taxonomy" id="1123272"/>
    <lineage>
        <taxon>Bacteria</taxon>
        <taxon>Pseudomonadati</taxon>
        <taxon>Pseudomonadota</taxon>
        <taxon>Alphaproteobacteria</taxon>
        <taxon>Sphingomonadales</taxon>
        <taxon>Sphingomonadaceae</taxon>
        <taxon>Parasphingorhabdus</taxon>
    </lineage>
</organism>
<keyword evidence="6 7" id="KW-0998">Cell outer membrane</keyword>
<dbReference type="Pfam" id="PF02107">
    <property type="entry name" value="FlgH"/>
    <property type="match status" value="1"/>
</dbReference>
<dbReference type="EMBL" id="FSQW01000001">
    <property type="protein sequence ID" value="SIN62757.1"/>
    <property type="molecule type" value="Genomic_DNA"/>
</dbReference>
<dbReference type="PANTHER" id="PTHR34933:SF1">
    <property type="entry name" value="FLAGELLAR L-RING PROTEIN"/>
    <property type="match status" value="1"/>
</dbReference>
<dbReference type="GO" id="GO:0009279">
    <property type="term" value="C:cell outer membrane"/>
    <property type="evidence" value="ECO:0007669"/>
    <property type="project" value="UniProtKB-SubCell"/>
</dbReference>
<feature type="compositionally biased region" description="Polar residues" evidence="8">
    <location>
        <begin position="87"/>
        <end position="97"/>
    </location>
</feature>
<dbReference type="PRINTS" id="PR01008">
    <property type="entry name" value="FLGLRINGFLGH"/>
</dbReference>
<dbReference type="GO" id="GO:0009427">
    <property type="term" value="C:bacterial-type flagellum basal body, distal rod, L ring"/>
    <property type="evidence" value="ECO:0007669"/>
    <property type="project" value="InterPro"/>
</dbReference>
<dbReference type="InterPro" id="IPR000527">
    <property type="entry name" value="Flag_Lring"/>
</dbReference>
<evidence type="ECO:0000256" key="5">
    <source>
        <dbReference type="ARBA" id="ARBA00023143"/>
    </source>
</evidence>
<gene>
    <name evidence="7" type="primary">flgH</name>
    <name evidence="9" type="ORF">SAMN02745824_1125</name>
</gene>
<dbReference type="STRING" id="1123272.SAMN02745824_1125"/>
<dbReference type="RefSeq" id="WP_074204090.1">
    <property type="nucleotide sequence ID" value="NZ_FSQW01000001.1"/>
</dbReference>
<evidence type="ECO:0000256" key="7">
    <source>
        <dbReference type="HAMAP-Rule" id="MF_00415"/>
    </source>
</evidence>
<dbReference type="OrthoDB" id="9789227at2"/>
<evidence type="ECO:0000313" key="9">
    <source>
        <dbReference type="EMBL" id="SIN62757.1"/>
    </source>
</evidence>
<keyword evidence="7" id="KW-0449">Lipoprotein</keyword>
<dbReference type="PROSITE" id="PS51257">
    <property type="entry name" value="PROKAR_LIPOPROTEIN"/>
    <property type="match status" value="1"/>
</dbReference>
<sequence>MTVFPTKFAALAAGIPLLGLSACLGGGATGPNPAYAPVLAQPAPAPAVANGAIFQAVNGYAPLTSGARAAQVGDLVTITLVERTQATKSNSATTGKSSDFGLTPPTTGPFSLFSPSDIALSSDSSFSGNGQAQQSNALTGEISVTIAEVYPNGTMLVRGEKLMTLNRGEEQVRISGIIRAADIGPDNRIASSRVANARIIYGGSGEIATASKQGFLTRFFSAISPF</sequence>
<dbReference type="GO" id="GO:0071973">
    <property type="term" value="P:bacterial-type flagellum-dependent cell motility"/>
    <property type="evidence" value="ECO:0007669"/>
    <property type="project" value="InterPro"/>
</dbReference>
<proteinExistence type="inferred from homology"/>
<evidence type="ECO:0000256" key="3">
    <source>
        <dbReference type="ARBA" id="ARBA00022729"/>
    </source>
</evidence>
<evidence type="ECO:0000256" key="1">
    <source>
        <dbReference type="ARBA" id="ARBA00002591"/>
    </source>
</evidence>
<evidence type="ECO:0000256" key="6">
    <source>
        <dbReference type="ARBA" id="ARBA00023237"/>
    </source>
</evidence>
<keyword evidence="3 7" id="KW-0732">Signal</keyword>
<keyword evidence="4 7" id="KW-0472">Membrane</keyword>
<comment type="similarity">
    <text evidence="2 7">Belongs to the FlgH family.</text>
</comment>
<keyword evidence="9" id="KW-0282">Flagellum</keyword>
<dbReference type="PANTHER" id="PTHR34933">
    <property type="entry name" value="FLAGELLAR L-RING PROTEIN"/>
    <property type="match status" value="1"/>
</dbReference>